<sequence length="108" mass="11666">MNITEELLELVSLKGTTTGRDIKDAVIHCTQRRQIDLKSLVGIATDGAPSMVGKNVGGAVSLILDHTKALGNSSNDFEMLICLVFEPRESMCQVLNKVPVMKVVAKVI</sequence>
<reference evidence="1" key="1">
    <citation type="submission" date="2020-08" db="EMBL/GenBank/DDBJ databases">
        <title>Multicomponent nature underlies the extraordinary mechanical properties of spider dragline silk.</title>
        <authorList>
            <person name="Kono N."/>
            <person name="Nakamura H."/>
            <person name="Mori M."/>
            <person name="Yoshida Y."/>
            <person name="Ohtoshi R."/>
            <person name="Malay A.D."/>
            <person name="Moran D.A.P."/>
            <person name="Tomita M."/>
            <person name="Numata K."/>
            <person name="Arakawa K."/>
        </authorList>
    </citation>
    <scope>NUCLEOTIDE SEQUENCE</scope>
</reference>
<dbReference type="PANTHER" id="PTHR45913:SF5">
    <property type="entry name" value="GENERAL TRANSCRIPTION FACTOR II-I REPEAT DOMAIN-CONTAINING PROTEIN 2A-LIKE PROTEIN"/>
    <property type="match status" value="1"/>
</dbReference>
<dbReference type="AlphaFoldDB" id="A0A8X6XPL3"/>
<protein>
    <submittedName>
        <fullName evidence="1">Uncharacterized protein</fullName>
    </submittedName>
</protein>
<dbReference type="EMBL" id="BMAV01010982">
    <property type="protein sequence ID" value="GFY56442.1"/>
    <property type="molecule type" value="Genomic_DNA"/>
</dbReference>
<accession>A0A8X6XPL3</accession>
<gene>
    <name evidence="1" type="ORF">TNIN_425531</name>
</gene>
<dbReference type="OrthoDB" id="6417506at2759"/>
<name>A0A8X6XPL3_9ARAC</name>
<comment type="caution">
    <text evidence="1">The sequence shown here is derived from an EMBL/GenBank/DDBJ whole genome shotgun (WGS) entry which is preliminary data.</text>
</comment>
<evidence type="ECO:0000313" key="1">
    <source>
        <dbReference type="EMBL" id="GFY56442.1"/>
    </source>
</evidence>
<proteinExistence type="predicted"/>
<evidence type="ECO:0000313" key="2">
    <source>
        <dbReference type="Proteomes" id="UP000886998"/>
    </source>
</evidence>
<organism evidence="1 2">
    <name type="scientific">Trichonephila inaurata madagascariensis</name>
    <dbReference type="NCBI Taxonomy" id="2747483"/>
    <lineage>
        <taxon>Eukaryota</taxon>
        <taxon>Metazoa</taxon>
        <taxon>Ecdysozoa</taxon>
        <taxon>Arthropoda</taxon>
        <taxon>Chelicerata</taxon>
        <taxon>Arachnida</taxon>
        <taxon>Araneae</taxon>
        <taxon>Araneomorphae</taxon>
        <taxon>Entelegynae</taxon>
        <taxon>Araneoidea</taxon>
        <taxon>Nephilidae</taxon>
        <taxon>Trichonephila</taxon>
        <taxon>Trichonephila inaurata</taxon>
    </lineage>
</organism>
<dbReference type="PANTHER" id="PTHR45913">
    <property type="entry name" value="EPM2A-INTERACTING PROTEIN 1"/>
    <property type="match status" value="1"/>
</dbReference>
<keyword evidence="2" id="KW-1185">Reference proteome</keyword>
<dbReference type="Proteomes" id="UP000886998">
    <property type="component" value="Unassembled WGS sequence"/>
</dbReference>